<feature type="compositionally biased region" description="Low complexity" evidence="1">
    <location>
        <begin position="108"/>
        <end position="135"/>
    </location>
</feature>
<evidence type="ECO:0000313" key="2">
    <source>
        <dbReference type="EMBL" id="EKM51391.1"/>
    </source>
</evidence>
<dbReference type="Proteomes" id="UP000008370">
    <property type="component" value="Unassembled WGS sequence"/>
</dbReference>
<feature type="compositionally biased region" description="Low complexity" evidence="1">
    <location>
        <begin position="377"/>
        <end position="391"/>
    </location>
</feature>
<feature type="compositionally biased region" description="Low complexity" evidence="1">
    <location>
        <begin position="285"/>
        <end position="296"/>
    </location>
</feature>
<feature type="compositionally biased region" description="Low complexity" evidence="1">
    <location>
        <begin position="591"/>
        <end position="605"/>
    </location>
</feature>
<feature type="region of interest" description="Disordered" evidence="1">
    <location>
        <begin position="270"/>
        <end position="309"/>
    </location>
</feature>
<evidence type="ECO:0000313" key="3">
    <source>
        <dbReference type="Proteomes" id="UP000008370"/>
    </source>
</evidence>
<dbReference type="STRING" id="650164.K5UNR8"/>
<feature type="region of interest" description="Disordered" evidence="1">
    <location>
        <begin position="100"/>
        <end position="248"/>
    </location>
</feature>
<accession>K5UNR8</accession>
<protein>
    <submittedName>
        <fullName evidence="2">Uncharacterized protein</fullName>
    </submittedName>
</protein>
<feature type="compositionally biased region" description="Polar residues" evidence="1">
    <location>
        <begin position="361"/>
        <end position="370"/>
    </location>
</feature>
<name>K5UNR8_PHACS</name>
<keyword evidence="3" id="KW-1185">Reference proteome</keyword>
<dbReference type="GeneID" id="18909329"/>
<gene>
    <name evidence="2" type="ORF">PHACADRAFT_165961</name>
</gene>
<proteinExistence type="predicted"/>
<dbReference type="InParanoid" id="K5UNR8"/>
<feature type="compositionally biased region" description="Pro residues" evidence="1">
    <location>
        <begin position="558"/>
        <end position="567"/>
    </location>
</feature>
<feature type="compositionally biased region" description="Low complexity" evidence="1">
    <location>
        <begin position="469"/>
        <end position="483"/>
    </location>
</feature>
<dbReference type="AlphaFoldDB" id="K5UNR8"/>
<organism evidence="2 3">
    <name type="scientific">Phanerochaete carnosa (strain HHB-10118-sp)</name>
    <name type="common">White-rot fungus</name>
    <name type="synonym">Peniophora carnosa</name>
    <dbReference type="NCBI Taxonomy" id="650164"/>
    <lineage>
        <taxon>Eukaryota</taxon>
        <taxon>Fungi</taxon>
        <taxon>Dikarya</taxon>
        <taxon>Basidiomycota</taxon>
        <taxon>Agaricomycotina</taxon>
        <taxon>Agaricomycetes</taxon>
        <taxon>Polyporales</taxon>
        <taxon>Phanerochaetaceae</taxon>
        <taxon>Phanerochaete</taxon>
    </lineage>
</organism>
<feature type="region of interest" description="Disordered" evidence="1">
    <location>
        <begin position="57"/>
        <end position="88"/>
    </location>
</feature>
<sequence>MGLTPPRANPTTAQGHADVINAAAQNNVLLNEGALAEEHRAYERAIGAGRARVLPPALGRQNRAARHPGLAAVPDAPGPSGADDSDGEWYLDLDTITWRRRSPPPAAAAPNTAAAAAPGAGASAAPRSDAGPSSAVPGGSHPTGPRPTPPAKRPRGRPRLPDALKKRPAPTGRPRGRPPLPAHLRKHAPRTRTGVPGGGHEGPGAVGAGAGGEPRKHPVEAQAQPAAAPPPPPPRPSTPPAAPVSLLDIQRPLTPTLLLRRRANLHAHVLSESEGSSLTLVQPGAAPEPENASEAENAPRREEAENAEDVVMEYVDLSQWGREPGAEAEAKAAAAARPQSTTSKAAAQAAFNAADFEPSPFVTSVPSTQEATRRDIPPAASAPTTAAQQAPYQSLTWQLPITGAPRTQPRPSSCAPSESAAGAERRVRPLRRQQSAGTAPCADRAEAAPRAPAEPRHSAQGPSPDHEPPATAATATVTAPYAPRLQTHEELCAQNPEQFTEVSSFVRGPPPPPVRVAEVWGAVQDVAPAHTPEAHQAPYPWTQHQAAALHHPSHQSQIPPPPLPQPPQSVAHAGDPASSSQTVPHSPAPAPQLAFHQQQQQGVQPRAPPDEVPLHAQPQEQPEPNPDPDPDPNPDPDPDTEAAEAVEEAAEAGASAAAVDLADDVSVPEYQSRADLAAALVAYVGAHPHARAPGPFFVGSYAIVVDAKTRLGEPYARGVAGLLRGELRDRGGWGFRSQADTVYTSYRDGSVHLSYGCACTYRPAEQARTCGGRVHFGVQDMKGATVYAGVKGVRVAVRVEH</sequence>
<feature type="compositionally biased region" description="Gly residues" evidence="1">
    <location>
        <begin position="195"/>
        <end position="212"/>
    </location>
</feature>
<reference evidence="2 3" key="1">
    <citation type="journal article" date="2012" name="BMC Genomics">
        <title>Comparative genomics of the white-rot fungi, Phanerochaete carnosa and P. chrysosporium, to elucidate the genetic basis of the distinct wood types they colonize.</title>
        <authorList>
            <person name="Suzuki H."/>
            <person name="MacDonald J."/>
            <person name="Syed K."/>
            <person name="Salamov A."/>
            <person name="Hori C."/>
            <person name="Aerts A."/>
            <person name="Henrissat B."/>
            <person name="Wiebenga A."/>
            <person name="vanKuyk P.A."/>
            <person name="Barry K."/>
            <person name="Lindquist E."/>
            <person name="LaButti K."/>
            <person name="Lapidus A."/>
            <person name="Lucas S."/>
            <person name="Coutinho P."/>
            <person name="Gong Y."/>
            <person name="Samejima M."/>
            <person name="Mahadevan R."/>
            <person name="Abou-Zaid M."/>
            <person name="de Vries R.P."/>
            <person name="Igarashi K."/>
            <person name="Yadav J.S."/>
            <person name="Grigoriev I.V."/>
            <person name="Master E.R."/>
        </authorList>
    </citation>
    <scope>NUCLEOTIDE SEQUENCE [LARGE SCALE GENOMIC DNA]</scope>
    <source>
        <strain evidence="2 3">HHB-10118-sp</strain>
    </source>
</reference>
<dbReference type="RefSeq" id="XP_007400532.1">
    <property type="nucleotide sequence ID" value="XM_007400470.1"/>
</dbReference>
<dbReference type="OrthoDB" id="10682279at2759"/>
<evidence type="ECO:0000256" key="1">
    <source>
        <dbReference type="SAM" id="MobiDB-lite"/>
    </source>
</evidence>
<feature type="region of interest" description="Disordered" evidence="1">
    <location>
        <begin position="527"/>
        <end position="657"/>
    </location>
</feature>
<feature type="compositionally biased region" description="Acidic residues" evidence="1">
    <location>
        <begin position="626"/>
        <end position="650"/>
    </location>
</feature>
<feature type="compositionally biased region" description="Basic and acidic residues" evidence="1">
    <location>
        <begin position="443"/>
        <end position="457"/>
    </location>
</feature>
<dbReference type="HOGENOM" id="CLU_351281_0_0_1"/>
<feature type="compositionally biased region" description="Pro residues" evidence="1">
    <location>
        <begin position="227"/>
        <end position="242"/>
    </location>
</feature>
<feature type="region of interest" description="Disordered" evidence="1">
    <location>
        <begin position="358"/>
        <end position="496"/>
    </location>
</feature>
<dbReference type="KEGG" id="pco:PHACADRAFT_165961"/>
<dbReference type="EMBL" id="JH930477">
    <property type="protein sequence ID" value="EKM51391.1"/>
    <property type="molecule type" value="Genomic_DNA"/>
</dbReference>